<dbReference type="GO" id="GO:0003700">
    <property type="term" value="F:DNA-binding transcription factor activity"/>
    <property type="evidence" value="ECO:0007669"/>
    <property type="project" value="InterPro"/>
</dbReference>
<dbReference type="PANTHER" id="PTHR33164">
    <property type="entry name" value="TRANSCRIPTIONAL REGULATOR, MARR FAMILY"/>
    <property type="match status" value="1"/>
</dbReference>
<evidence type="ECO:0000313" key="3">
    <source>
        <dbReference type="Proteomes" id="UP000593765"/>
    </source>
</evidence>
<gene>
    <name evidence="2" type="ORF">IPV69_19290</name>
</gene>
<name>A0A7M2WS91_9BACT</name>
<dbReference type="Gene3D" id="1.10.10.10">
    <property type="entry name" value="Winged helix-like DNA-binding domain superfamily/Winged helix DNA-binding domain"/>
    <property type="match status" value="1"/>
</dbReference>
<accession>A0A7M2WS91</accession>
<evidence type="ECO:0000259" key="1">
    <source>
        <dbReference type="PROSITE" id="PS50995"/>
    </source>
</evidence>
<dbReference type="SMART" id="SM00347">
    <property type="entry name" value="HTH_MARR"/>
    <property type="match status" value="1"/>
</dbReference>
<dbReference type="InterPro" id="IPR039422">
    <property type="entry name" value="MarR/SlyA-like"/>
</dbReference>
<protein>
    <submittedName>
        <fullName evidence="2">MarR family transcriptional regulator</fullName>
    </submittedName>
</protein>
<dbReference type="InterPro" id="IPR036390">
    <property type="entry name" value="WH_DNA-bd_sf"/>
</dbReference>
<dbReference type="KEGG" id="hbs:IPV69_19290"/>
<dbReference type="GO" id="GO:0006950">
    <property type="term" value="P:response to stress"/>
    <property type="evidence" value="ECO:0007669"/>
    <property type="project" value="TreeGrafter"/>
</dbReference>
<proteinExistence type="predicted"/>
<dbReference type="EMBL" id="CP063458">
    <property type="protein sequence ID" value="QOV88377.1"/>
    <property type="molecule type" value="Genomic_DNA"/>
</dbReference>
<dbReference type="PRINTS" id="PR00598">
    <property type="entry name" value="HTHMARR"/>
</dbReference>
<dbReference type="PANTHER" id="PTHR33164:SF101">
    <property type="entry name" value="TRANSCRIPTIONAL REPRESSOR MPRA"/>
    <property type="match status" value="1"/>
</dbReference>
<sequence length="213" mass="24328">MSPEPCHHTRSKPQPGTLRDLLLVDTIVVTRIIKPPRIGAKLGPTATQEQAVDLKDEIKKREPFEFPVEEAYLNLLRTHSVMLAEVEGLFKRHGISEPKYNALRILRGAKKNREYDGEGVPCLEIGARMVARVPDVTRLVDRLEADGLVARHRSEKDRRVVYIAITPKALDLLAELEAPLRRLMDEQATRLTQAEWKELSRLLFKARQRQSET</sequence>
<dbReference type="Proteomes" id="UP000593765">
    <property type="component" value="Chromosome"/>
</dbReference>
<dbReference type="InterPro" id="IPR036388">
    <property type="entry name" value="WH-like_DNA-bd_sf"/>
</dbReference>
<organism evidence="2 3">
    <name type="scientific">Humisphaera borealis</name>
    <dbReference type="NCBI Taxonomy" id="2807512"/>
    <lineage>
        <taxon>Bacteria</taxon>
        <taxon>Pseudomonadati</taxon>
        <taxon>Planctomycetota</taxon>
        <taxon>Phycisphaerae</taxon>
        <taxon>Tepidisphaerales</taxon>
        <taxon>Tepidisphaeraceae</taxon>
        <taxon>Humisphaera</taxon>
    </lineage>
</organism>
<dbReference type="InterPro" id="IPR000835">
    <property type="entry name" value="HTH_MarR-typ"/>
</dbReference>
<reference evidence="2 3" key="1">
    <citation type="submission" date="2020-10" db="EMBL/GenBank/DDBJ databases">
        <title>Wide distribution of Phycisphaera-like planctomycetes from WD2101 soil group in peatlands and genome analysis of the first cultivated representative.</title>
        <authorList>
            <person name="Dedysh S.N."/>
            <person name="Beletsky A.V."/>
            <person name="Ivanova A."/>
            <person name="Kulichevskaya I.S."/>
            <person name="Suzina N.E."/>
            <person name="Philippov D.A."/>
            <person name="Rakitin A.L."/>
            <person name="Mardanov A.V."/>
            <person name="Ravin N.V."/>
        </authorList>
    </citation>
    <scope>NUCLEOTIDE SEQUENCE [LARGE SCALE GENOMIC DNA]</scope>
    <source>
        <strain evidence="2 3">M1803</strain>
    </source>
</reference>
<dbReference type="SUPFAM" id="SSF46785">
    <property type="entry name" value="Winged helix' DNA-binding domain"/>
    <property type="match status" value="1"/>
</dbReference>
<dbReference type="PROSITE" id="PS50995">
    <property type="entry name" value="HTH_MARR_2"/>
    <property type="match status" value="1"/>
</dbReference>
<keyword evidence="3" id="KW-1185">Reference proteome</keyword>
<dbReference type="AlphaFoldDB" id="A0A7M2WS91"/>
<feature type="domain" description="HTH marR-type" evidence="1">
    <location>
        <begin position="69"/>
        <end position="208"/>
    </location>
</feature>
<dbReference type="Pfam" id="PF01047">
    <property type="entry name" value="MarR"/>
    <property type="match status" value="1"/>
</dbReference>
<evidence type="ECO:0000313" key="2">
    <source>
        <dbReference type="EMBL" id="QOV88377.1"/>
    </source>
</evidence>